<organism evidence="1 2">
    <name type="scientific">Thraustotheca clavata</name>
    <dbReference type="NCBI Taxonomy" id="74557"/>
    <lineage>
        <taxon>Eukaryota</taxon>
        <taxon>Sar</taxon>
        <taxon>Stramenopiles</taxon>
        <taxon>Oomycota</taxon>
        <taxon>Saprolegniomycetes</taxon>
        <taxon>Saprolegniales</taxon>
        <taxon>Achlyaceae</taxon>
        <taxon>Thraustotheca</taxon>
    </lineage>
</organism>
<comment type="caution">
    <text evidence="1">The sequence shown here is derived from an EMBL/GenBank/DDBJ whole genome shotgun (WGS) entry which is preliminary data.</text>
</comment>
<protein>
    <recommendedName>
        <fullName evidence="3">Myosin-binding domain-containing protein</fullName>
    </recommendedName>
</protein>
<dbReference type="Proteomes" id="UP000243217">
    <property type="component" value="Unassembled WGS sequence"/>
</dbReference>
<sequence length="374" mass="42469">ITSSEALHSIKAAELVHRGYLLDTILPPILRLESNRTKSIKEMRCLKLRITLRDAYLHLSDKNHIIDLSADENDTQTTPSLLLLSLNNTHKTLMNHLQAILNNVLNINPESLMNESKHLRSLKHRLEAMTTLVQQTTHPLPVENENSFQLSKKQQKNPKVLHLFELSHRLKVTITTIEALLQSYQQELLNGDQSGDDDIVYDQVKKLLQDAQLQYENWTTAFHTEEKVIATQPLDNEPTEPHEPELQQSIPIPQNLSSEDDSVTQVFAGLSTGYVKDDSDELTIDPAQAHTIRTFNFVVDELQNVLDHRVLPPERVKGDDSEAPTIKTPLQVYDHDQSNRPNIAMPALNLELKRAFQAFPDECIIGSSDSEEEL</sequence>
<gene>
    <name evidence="1" type="ORF">THRCLA_11930</name>
</gene>
<proteinExistence type="predicted"/>
<dbReference type="EMBL" id="JNBS01005123">
    <property type="protein sequence ID" value="OQR80772.1"/>
    <property type="molecule type" value="Genomic_DNA"/>
</dbReference>
<evidence type="ECO:0008006" key="3">
    <source>
        <dbReference type="Google" id="ProtNLM"/>
    </source>
</evidence>
<evidence type="ECO:0000313" key="1">
    <source>
        <dbReference type="EMBL" id="OQR80772.1"/>
    </source>
</evidence>
<reference evidence="1 2" key="1">
    <citation type="journal article" date="2014" name="Genome Biol. Evol.">
        <title>The secreted proteins of Achlya hypogyna and Thraustotheca clavata identify the ancestral oomycete secretome and reveal gene acquisitions by horizontal gene transfer.</title>
        <authorList>
            <person name="Misner I."/>
            <person name="Blouin N."/>
            <person name="Leonard G."/>
            <person name="Richards T.A."/>
            <person name="Lane C.E."/>
        </authorList>
    </citation>
    <scope>NUCLEOTIDE SEQUENCE [LARGE SCALE GENOMIC DNA]</scope>
    <source>
        <strain evidence="1 2">ATCC 34112</strain>
    </source>
</reference>
<evidence type="ECO:0000313" key="2">
    <source>
        <dbReference type="Proteomes" id="UP000243217"/>
    </source>
</evidence>
<dbReference type="AlphaFoldDB" id="A0A1V9Y4Y7"/>
<accession>A0A1V9Y4Y7</accession>
<dbReference type="OrthoDB" id="79817at2759"/>
<name>A0A1V9Y4Y7_9STRA</name>
<feature type="non-terminal residue" evidence="1">
    <location>
        <position position="1"/>
    </location>
</feature>
<keyword evidence="2" id="KW-1185">Reference proteome</keyword>